<name>A0ABN8LWC1_9CNID</name>
<reference evidence="1 2" key="1">
    <citation type="submission" date="2022-05" db="EMBL/GenBank/DDBJ databases">
        <authorList>
            <consortium name="Genoscope - CEA"/>
            <person name="William W."/>
        </authorList>
    </citation>
    <scope>NUCLEOTIDE SEQUENCE [LARGE SCALE GENOMIC DNA]</scope>
</reference>
<dbReference type="Proteomes" id="UP001159427">
    <property type="component" value="Unassembled WGS sequence"/>
</dbReference>
<accession>A0ABN8LWC1</accession>
<comment type="caution">
    <text evidence="1">The sequence shown here is derived from an EMBL/GenBank/DDBJ whole genome shotgun (WGS) entry which is preliminary data.</text>
</comment>
<evidence type="ECO:0008006" key="3">
    <source>
        <dbReference type="Google" id="ProtNLM"/>
    </source>
</evidence>
<evidence type="ECO:0000313" key="2">
    <source>
        <dbReference type="Proteomes" id="UP001159427"/>
    </source>
</evidence>
<sequence length="121" mass="13504">VCAHNVHTITQVASQVGIPLAPNKLEGPTTQLVFLDIELFTDASGSLVYGIFYMGHWIANPWPPVLQNRSIQLKELYPIALACLLWGHQWTGKKLLFHCDNQAVMDIWASGSSRDPPIMHL</sequence>
<protein>
    <recommendedName>
        <fullName evidence="3">Reverse transcriptase RNase H-like domain-containing protein</fullName>
    </recommendedName>
</protein>
<keyword evidence="2" id="KW-1185">Reference proteome</keyword>
<proteinExistence type="predicted"/>
<dbReference type="EMBL" id="CALNXI010000139">
    <property type="protein sequence ID" value="CAH3020178.1"/>
    <property type="molecule type" value="Genomic_DNA"/>
</dbReference>
<gene>
    <name evidence="1" type="ORF">PEVE_00006035</name>
</gene>
<dbReference type="SUPFAM" id="SSF56672">
    <property type="entry name" value="DNA/RNA polymerases"/>
    <property type="match status" value="1"/>
</dbReference>
<organism evidence="1 2">
    <name type="scientific">Porites evermanni</name>
    <dbReference type="NCBI Taxonomy" id="104178"/>
    <lineage>
        <taxon>Eukaryota</taxon>
        <taxon>Metazoa</taxon>
        <taxon>Cnidaria</taxon>
        <taxon>Anthozoa</taxon>
        <taxon>Hexacorallia</taxon>
        <taxon>Scleractinia</taxon>
        <taxon>Fungiina</taxon>
        <taxon>Poritidae</taxon>
        <taxon>Porites</taxon>
    </lineage>
</organism>
<feature type="non-terminal residue" evidence="1">
    <location>
        <position position="1"/>
    </location>
</feature>
<dbReference type="InterPro" id="IPR043502">
    <property type="entry name" value="DNA/RNA_pol_sf"/>
</dbReference>
<evidence type="ECO:0000313" key="1">
    <source>
        <dbReference type="EMBL" id="CAH3020178.1"/>
    </source>
</evidence>
<feature type="non-terminal residue" evidence="1">
    <location>
        <position position="121"/>
    </location>
</feature>